<keyword evidence="1" id="KW-0808">Transferase</keyword>
<dbReference type="STRING" id="35623.Aocu_12170"/>
<name>A0A061ABP3_9MOLU</name>
<dbReference type="SUPFAM" id="SSF53335">
    <property type="entry name" value="S-adenosyl-L-methionine-dependent methyltransferases"/>
    <property type="match status" value="1"/>
</dbReference>
<dbReference type="InterPro" id="IPR010719">
    <property type="entry name" value="MnmM_MeTrfase"/>
</dbReference>
<keyword evidence="2" id="KW-1185">Reference proteome</keyword>
<sequence length="176" mass="20338">MRKKTMVELSHQILLSQINKSSILVDATLGNGYDSLFLAPLVKEIHAFDIQKEAIDTSKALLKDYSNIYYYLKSHVYVTDTVPNYDGVLFNLGYLPNSDKKIKTHYETTLQAIDKLHQKRQGFILVVAYPGHDEGLMEYVALQSYLDKKEISYEVHKLPHMTKKDAPVIFFWKYTS</sequence>
<dbReference type="PANTHER" id="PTHR35276:SF1">
    <property type="entry name" value="TRNA (MNM(5)S(2)U34)-METHYLTRANSFERASE, CHLOROPLASTIC"/>
    <property type="match status" value="1"/>
</dbReference>
<protein>
    <submittedName>
        <fullName evidence="1">SAM-dependent methyltransferase</fullName>
    </submittedName>
</protein>
<gene>
    <name evidence="1" type="ORF">Aocu_12170</name>
</gene>
<dbReference type="PATRIC" id="fig|35623.3.peg.1217"/>
<dbReference type="GO" id="GO:0032259">
    <property type="term" value="P:methylation"/>
    <property type="evidence" value="ECO:0007669"/>
    <property type="project" value="UniProtKB-KW"/>
</dbReference>
<proteinExistence type="predicted"/>
<dbReference type="KEGG" id="aoc:Aocu_12170"/>
<dbReference type="PANTHER" id="PTHR35276">
    <property type="entry name" value="S-ADENOSYL-L-METHIONINE-DEPENDENT METHYLTRANSFERASES SUPERFAMILY PROTEIN"/>
    <property type="match status" value="1"/>
</dbReference>
<dbReference type="HOGENOM" id="CLU_079190_1_0_14"/>
<dbReference type="EMBL" id="LK028559">
    <property type="protein sequence ID" value="CDR31290.1"/>
    <property type="molecule type" value="Genomic_DNA"/>
</dbReference>
<dbReference type="InterPro" id="IPR029063">
    <property type="entry name" value="SAM-dependent_MTases_sf"/>
</dbReference>
<dbReference type="AlphaFoldDB" id="A0A061ABP3"/>
<dbReference type="GO" id="GO:0008168">
    <property type="term" value="F:methyltransferase activity"/>
    <property type="evidence" value="ECO:0007669"/>
    <property type="project" value="UniProtKB-KW"/>
</dbReference>
<dbReference type="Proteomes" id="UP000032434">
    <property type="component" value="Chromosome 1"/>
</dbReference>
<keyword evidence="1" id="KW-0489">Methyltransferase</keyword>
<dbReference type="FunCoup" id="A0A061ABP3">
    <property type="interactions" value="39"/>
</dbReference>
<dbReference type="RefSeq" id="WP_045749724.1">
    <property type="nucleotide sequence ID" value="NZ_FUZK01000001.1"/>
</dbReference>
<dbReference type="Pfam" id="PF06962">
    <property type="entry name" value="rRNA_methylase"/>
    <property type="match status" value="1"/>
</dbReference>
<dbReference type="InParanoid" id="A0A061ABP3"/>
<reference evidence="2" key="1">
    <citation type="submission" date="2014-05" db="EMBL/GenBank/DDBJ databases">
        <authorList>
            <person name="Kube M."/>
        </authorList>
    </citation>
    <scope>NUCLEOTIDE SEQUENCE [LARGE SCALE GENOMIC DNA]</scope>
</reference>
<dbReference type="Gene3D" id="3.40.50.150">
    <property type="entry name" value="Vaccinia Virus protein VP39"/>
    <property type="match status" value="1"/>
</dbReference>
<accession>A0A061ABP3</accession>
<organism evidence="1 2">
    <name type="scientific">Acholeplasma oculi</name>
    <dbReference type="NCBI Taxonomy" id="35623"/>
    <lineage>
        <taxon>Bacteria</taxon>
        <taxon>Bacillati</taxon>
        <taxon>Mycoplasmatota</taxon>
        <taxon>Mollicutes</taxon>
        <taxon>Acholeplasmatales</taxon>
        <taxon>Acholeplasmataceae</taxon>
        <taxon>Acholeplasma</taxon>
    </lineage>
</organism>
<evidence type="ECO:0000313" key="1">
    <source>
        <dbReference type="EMBL" id="CDR31290.1"/>
    </source>
</evidence>
<evidence type="ECO:0000313" key="2">
    <source>
        <dbReference type="Proteomes" id="UP000032434"/>
    </source>
</evidence>
<dbReference type="OrthoDB" id="9792989at2"/>